<keyword evidence="10" id="KW-0460">Magnesium</keyword>
<evidence type="ECO:0000256" key="10">
    <source>
        <dbReference type="ARBA" id="ARBA00022842"/>
    </source>
</evidence>
<evidence type="ECO:0000256" key="11">
    <source>
        <dbReference type="SAM" id="MobiDB-lite"/>
    </source>
</evidence>
<accession>A0A2K1KNE3</accession>
<evidence type="ECO:0000313" key="14">
    <source>
        <dbReference type="EnsemblPlants" id="Pp3c4_14290V3.1"/>
    </source>
</evidence>
<dbReference type="EnsemblPlants" id="Pp3c4_14290V3.1">
    <property type="protein sequence ID" value="Pp3c4_14290V3.1"/>
    <property type="gene ID" value="Pp3c4_14290"/>
</dbReference>
<sequence>MAPKAKPKFYAVRKGRMPGIYSTWAECQEQTNGYARAEFKSFSNRQEAEHYMGQGLGIKAEPSMEQVPAMSEPSSKRLKKSTSSGTVRPSIKIEAPDTTGVSQDQADDVYQIEYDGASKGNPGPAGAGALVRGPDGSVFCELREGLGSVTNNVAEYRAFILGLKGALDRGIYRVRVQGDSKLVCQQVLGKWKVNDEGLLPLWKEAQMLMLNFREISVKHVVRRFNPSADQLANEAVSLPETKFVSSFPGLHESPTISIKIED</sequence>
<dbReference type="KEGG" id="ppp:112281338"/>
<dbReference type="PaxDb" id="3218-PP1S219_39V6.1"/>
<dbReference type="PANTHER" id="PTHR46387:SF2">
    <property type="entry name" value="RIBONUCLEASE HI"/>
    <property type="match status" value="1"/>
</dbReference>
<evidence type="ECO:0000256" key="5">
    <source>
        <dbReference type="ARBA" id="ARBA00017721"/>
    </source>
</evidence>
<dbReference type="InterPro" id="IPR036397">
    <property type="entry name" value="RNaseH_sf"/>
</dbReference>
<dbReference type="Gene3D" id="3.40.970.10">
    <property type="entry name" value="Ribonuclease H1, N-terminal domain"/>
    <property type="match status" value="1"/>
</dbReference>
<evidence type="ECO:0000256" key="9">
    <source>
        <dbReference type="ARBA" id="ARBA00022801"/>
    </source>
</evidence>
<evidence type="ECO:0000256" key="6">
    <source>
        <dbReference type="ARBA" id="ARBA00022722"/>
    </source>
</evidence>
<dbReference type="CDD" id="cd09279">
    <property type="entry name" value="RNase_HI_like"/>
    <property type="match status" value="1"/>
</dbReference>
<keyword evidence="15" id="KW-1185">Reference proteome</keyword>
<name>A0A2K1KNE3_PHYPA</name>
<dbReference type="SUPFAM" id="SSF53098">
    <property type="entry name" value="Ribonuclease H-like"/>
    <property type="match status" value="1"/>
</dbReference>
<dbReference type="FunCoup" id="A0A2K1KNE3">
    <property type="interactions" value="215"/>
</dbReference>
<comment type="similarity">
    <text evidence="3">Belongs to the RNase H family.</text>
</comment>
<dbReference type="GO" id="GO:0046872">
    <property type="term" value="F:metal ion binding"/>
    <property type="evidence" value="ECO:0007669"/>
    <property type="project" value="UniProtKB-KW"/>
</dbReference>
<organism evidence="13">
    <name type="scientific">Physcomitrium patens</name>
    <name type="common">Spreading-leaved earth moss</name>
    <name type="synonym">Physcomitrella patens</name>
    <dbReference type="NCBI Taxonomy" id="3218"/>
    <lineage>
        <taxon>Eukaryota</taxon>
        <taxon>Viridiplantae</taxon>
        <taxon>Streptophyta</taxon>
        <taxon>Embryophyta</taxon>
        <taxon>Bryophyta</taxon>
        <taxon>Bryophytina</taxon>
        <taxon>Bryopsida</taxon>
        <taxon>Funariidae</taxon>
        <taxon>Funariales</taxon>
        <taxon>Funariaceae</taxon>
        <taxon>Physcomitrium</taxon>
    </lineage>
</organism>
<dbReference type="GO" id="GO:0003676">
    <property type="term" value="F:nucleic acid binding"/>
    <property type="evidence" value="ECO:0007669"/>
    <property type="project" value="InterPro"/>
</dbReference>
<keyword evidence="8" id="KW-0255">Endonuclease</keyword>
<dbReference type="InterPro" id="IPR037056">
    <property type="entry name" value="RNase_H1_N_sf"/>
</dbReference>
<keyword evidence="9" id="KW-0378">Hydrolase</keyword>
<reference evidence="14" key="3">
    <citation type="submission" date="2020-12" db="UniProtKB">
        <authorList>
            <consortium name="EnsemblPlants"/>
        </authorList>
    </citation>
    <scope>IDENTIFICATION</scope>
</reference>
<feature type="region of interest" description="Disordered" evidence="11">
    <location>
        <begin position="60"/>
        <end position="89"/>
    </location>
</feature>
<dbReference type="GeneID" id="112281338"/>
<dbReference type="InterPro" id="IPR009027">
    <property type="entry name" value="Ribosomal_bL9/RNase_H1_N"/>
</dbReference>
<protein>
    <recommendedName>
        <fullName evidence="5">Ribonuclease H</fullName>
        <ecNumber evidence="4">3.1.26.4</ecNumber>
    </recommendedName>
</protein>
<gene>
    <name evidence="14" type="primary">LOC112281338</name>
    <name evidence="13" type="ORF">PHYPA_006199</name>
</gene>
<dbReference type="Gramene" id="Pp3c4_14290V3.1">
    <property type="protein sequence ID" value="Pp3c4_14290V3.1"/>
    <property type="gene ID" value="Pp3c4_14290"/>
</dbReference>
<feature type="domain" description="RNase H type-1" evidence="12">
    <location>
        <begin position="106"/>
        <end position="237"/>
    </location>
</feature>
<dbReference type="RefSeq" id="XP_024373499.1">
    <property type="nucleotide sequence ID" value="XM_024517731.2"/>
</dbReference>
<proteinExistence type="inferred from homology"/>
<evidence type="ECO:0000256" key="3">
    <source>
        <dbReference type="ARBA" id="ARBA00005300"/>
    </source>
</evidence>
<evidence type="ECO:0000256" key="2">
    <source>
        <dbReference type="ARBA" id="ARBA00004065"/>
    </source>
</evidence>
<evidence type="ECO:0000313" key="13">
    <source>
        <dbReference type="EMBL" id="PNR55303.1"/>
    </source>
</evidence>
<evidence type="ECO:0000256" key="7">
    <source>
        <dbReference type="ARBA" id="ARBA00022723"/>
    </source>
</evidence>
<reference evidence="13 15" key="2">
    <citation type="journal article" date="2018" name="Plant J.">
        <title>The Physcomitrella patens chromosome-scale assembly reveals moss genome structure and evolution.</title>
        <authorList>
            <person name="Lang D."/>
            <person name="Ullrich K.K."/>
            <person name="Murat F."/>
            <person name="Fuchs J."/>
            <person name="Jenkins J."/>
            <person name="Haas F.B."/>
            <person name="Piednoel M."/>
            <person name="Gundlach H."/>
            <person name="Van Bel M."/>
            <person name="Meyberg R."/>
            <person name="Vives C."/>
            <person name="Morata J."/>
            <person name="Symeonidi A."/>
            <person name="Hiss M."/>
            <person name="Muchero W."/>
            <person name="Kamisugi Y."/>
            <person name="Saleh O."/>
            <person name="Blanc G."/>
            <person name="Decker E.L."/>
            <person name="van Gessel N."/>
            <person name="Grimwood J."/>
            <person name="Hayes R.D."/>
            <person name="Graham S.W."/>
            <person name="Gunter L.E."/>
            <person name="McDaniel S.F."/>
            <person name="Hoernstein S.N.W."/>
            <person name="Larsson A."/>
            <person name="Li F.W."/>
            <person name="Perroud P.F."/>
            <person name="Phillips J."/>
            <person name="Ranjan P."/>
            <person name="Rokshar D.S."/>
            <person name="Rothfels C.J."/>
            <person name="Schneider L."/>
            <person name="Shu S."/>
            <person name="Stevenson D.W."/>
            <person name="Thummler F."/>
            <person name="Tillich M."/>
            <person name="Villarreal Aguilar J.C."/>
            <person name="Widiez T."/>
            <person name="Wong G.K."/>
            <person name="Wymore A."/>
            <person name="Zhang Y."/>
            <person name="Zimmer A.D."/>
            <person name="Quatrano R.S."/>
            <person name="Mayer K.F.X."/>
            <person name="Goodstein D."/>
            <person name="Casacuberta J.M."/>
            <person name="Vandepoele K."/>
            <person name="Reski R."/>
            <person name="Cuming A.C."/>
            <person name="Tuskan G.A."/>
            <person name="Maumus F."/>
            <person name="Salse J."/>
            <person name="Schmutz J."/>
            <person name="Rensing S.A."/>
        </authorList>
    </citation>
    <scope>NUCLEOTIDE SEQUENCE [LARGE SCALE GENOMIC DNA]</scope>
    <source>
        <strain evidence="14 15">cv. Gransden 2004</strain>
    </source>
</reference>
<dbReference type="FunFam" id="3.40.970.10:FF:000002">
    <property type="entry name" value="Ribonuclease H"/>
    <property type="match status" value="1"/>
</dbReference>
<dbReference type="InterPro" id="IPR011320">
    <property type="entry name" value="RNase_H1_N"/>
</dbReference>
<keyword evidence="6" id="KW-0540">Nuclease</keyword>
<dbReference type="Pfam" id="PF13456">
    <property type="entry name" value="RVT_3"/>
    <property type="match status" value="1"/>
</dbReference>
<dbReference type="EMBL" id="ABEU02000004">
    <property type="protein sequence ID" value="PNR55303.1"/>
    <property type="molecule type" value="Genomic_DNA"/>
</dbReference>
<comment type="function">
    <text evidence="2">Endonuclease that specifically degrades the RNA of RNA-DNA hybrids.</text>
</comment>
<dbReference type="PROSITE" id="PS50879">
    <property type="entry name" value="RNASE_H_1"/>
    <property type="match status" value="1"/>
</dbReference>
<dbReference type="Proteomes" id="UP000006727">
    <property type="component" value="Chromosome 4"/>
</dbReference>
<dbReference type="Gene3D" id="3.30.420.10">
    <property type="entry name" value="Ribonuclease H-like superfamily/Ribonuclease H"/>
    <property type="match status" value="1"/>
</dbReference>
<reference evidence="13 15" key="1">
    <citation type="journal article" date="2008" name="Science">
        <title>The Physcomitrella genome reveals evolutionary insights into the conquest of land by plants.</title>
        <authorList>
            <person name="Rensing S."/>
            <person name="Lang D."/>
            <person name="Zimmer A."/>
            <person name="Terry A."/>
            <person name="Salamov A."/>
            <person name="Shapiro H."/>
            <person name="Nishiyama T."/>
            <person name="Perroud P.-F."/>
            <person name="Lindquist E."/>
            <person name="Kamisugi Y."/>
            <person name="Tanahashi T."/>
            <person name="Sakakibara K."/>
            <person name="Fujita T."/>
            <person name="Oishi K."/>
            <person name="Shin-I T."/>
            <person name="Kuroki Y."/>
            <person name="Toyoda A."/>
            <person name="Suzuki Y."/>
            <person name="Hashimoto A."/>
            <person name="Yamaguchi K."/>
            <person name="Sugano A."/>
            <person name="Kohara Y."/>
            <person name="Fujiyama A."/>
            <person name="Anterola A."/>
            <person name="Aoki S."/>
            <person name="Ashton N."/>
            <person name="Barbazuk W.B."/>
            <person name="Barker E."/>
            <person name="Bennetzen J."/>
            <person name="Bezanilla M."/>
            <person name="Blankenship R."/>
            <person name="Cho S.H."/>
            <person name="Dutcher S."/>
            <person name="Estelle M."/>
            <person name="Fawcett J.A."/>
            <person name="Gundlach H."/>
            <person name="Hanada K."/>
            <person name="Heyl A."/>
            <person name="Hicks K.A."/>
            <person name="Hugh J."/>
            <person name="Lohr M."/>
            <person name="Mayer K."/>
            <person name="Melkozernov A."/>
            <person name="Murata T."/>
            <person name="Nelson D."/>
            <person name="Pils B."/>
            <person name="Prigge M."/>
            <person name="Reiss B."/>
            <person name="Renner T."/>
            <person name="Rombauts S."/>
            <person name="Rushton P."/>
            <person name="Sanderfoot A."/>
            <person name="Schween G."/>
            <person name="Shiu S.-H."/>
            <person name="Stueber K."/>
            <person name="Theodoulou F.L."/>
            <person name="Tu H."/>
            <person name="Van de Peer Y."/>
            <person name="Verrier P.J."/>
            <person name="Waters E."/>
            <person name="Wood A."/>
            <person name="Yang L."/>
            <person name="Cove D."/>
            <person name="Cuming A."/>
            <person name="Hasebe M."/>
            <person name="Lucas S."/>
            <person name="Mishler D.B."/>
            <person name="Reski R."/>
            <person name="Grigoriev I."/>
            <person name="Quatrano R.S."/>
            <person name="Boore J.L."/>
        </authorList>
    </citation>
    <scope>NUCLEOTIDE SEQUENCE [LARGE SCALE GENOMIC DNA]</scope>
    <source>
        <strain evidence="14 15">cv. Gransden 2004</strain>
    </source>
</reference>
<dbReference type="FunFam" id="3.30.420.10:FF:000076">
    <property type="entry name" value="RBR-type E3 ubiquitin transferase"/>
    <property type="match status" value="1"/>
</dbReference>
<evidence type="ECO:0000256" key="8">
    <source>
        <dbReference type="ARBA" id="ARBA00022759"/>
    </source>
</evidence>
<dbReference type="Pfam" id="PF01693">
    <property type="entry name" value="Cauli_VI"/>
    <property type="match status" value="1"/>
</dbReference>
<dbReference type="InterPro" id="IPR012337">
    <property type="entry name" value="RNaseH-like_sf"/>
</dbReference>
<dbReference type="SUPFAM" id="SSF55658">
    <property type="entry name" value="L9 N-domain-like"/>
    <property type="match status" value="1"/>
</dbReference>
<dbReference type="STRING" id="3218.A0A2K1KNE3"/>
<evidence type="ECO:0000313" key="15">
    <source>
        <dbReference type="Proteomes" id="UP000006727"/>
    </source>
</evidence>
<dbReference type="EC" id="3.1.26.4" evidence="4"/>
<evidence type="ECO:0000256" key="4">
    <source>
        <dbReference type="ARBA" id="ARBA00012180"/>
    </source>
</evidence>
<evidence type="ECO:0000256" key="1">
    <source>
        <dbReference type="ARBA" id="ARBA00001946"/>
    </source>
</evidence>
<comment type="cofactor">
    <cofactor evidence="1">
        <name>Mg(2+)</name>
        <dbReference type="ChEBI" id="CHEBI:18420"/>
    </cofactor>
</comment>
<dbReference type="AlphaFoldDB" id="A0A2K1KNE3"/>
<dbReference type="GO" id="GO:0004523">
    <property type="term" value="F:RNA-DNA hybrid ribonuclease activity"/>
    <property type="evidence" value="ECO:0007669"/>
    <property type="project" value="UniProtKB-EC"/>
</dbReference>
<keyword evidence="7" id="KW-0479">Metal-binding</keyword>
<evidence type="ECO:0000259" key="12">
    <source>
        <dbReference type="PROSITE" id="PS50879"/>
    </source>
</evidence>
<dbReference type="InterPro" id="IPR002156">
    <property type="entry name" value="RNaseH_domain"/>
</dbReference>
<dbReference type="PANTHER" id="PTHR46387">
    <property type="entry name" value="POLYNUCLEOTIDYL TRANSFERASE, RIBONUCLEASE H-LIKE SUPERFAMILY PROTEIN"/>
    <property type="match status" value="1"/>
</dbReference>